<name>A0AA95I4Y9_9BACL</name>
<sequence length="141" mass="17044">MHKQLPVHMQPALYSYLHHAYPLSVMPEPYFLPWLHSHYIQWSADPESFNHLNEHILVNYYQPMHTHHYNELLHLKIITADLLSRMETGADLIAFFKRSIDWLLPKIIVINFFFRHDKKNCFEMISKSSDPFRPMLKRIWS</sequence>
<reference evidence="1" key="1">
    <citation type="submission" date="2023-05" db="EMBL/GenBank/DDBJ databases">
        <title>Comparative genomics of Bacillaceae isolates and their secondary metabolite potential.</title>
        <authorList>
            <person name="Song L."/>
            <person name="Nielsen L.J."/>
            <person name="Mohite O."/>
            <person name="Xu X."/>
            <person name="Weber T."/>
            <person name="Kovacs A.T."/>
        </authorList>
    </citation>
    <scope>NUCLEOTIDE SEQUENCE</scope>
    <source>
        <strain evidence="1">B2_4</strain>
    </source>
</reference>
<dbReference type="Proteomes" id="UP001177943">
    <property type="component" value="Chromosome"/>
</dbReference>
<dbReference type="RefSeq" id="WP_283925400.1">
    <property type="nucleotide sequence ID" value="NZ_CP126084.1"/>
</dbReference>
<dbReference type="EMBL" id="CP126084">
    <property type="protein sequence ID" value="WHX47914.1"/>
    <property type="molecule type" value="Genomic_DNA"/>
</dbReference>
<dbReference type="AlphaFoldDB" id="A0AA95I4Y9"/>
<accession>A0AA95I4Y9</accession>
<dbReference type="KEGG" id="pwn:QNH46_17480"/>
<evidence type="ECO:0000313" key="1">
    <source>
        <dbReference type="EMBL" id="WHX47914.1"/>
    </source>
</evidence>
<proteinExistence type="predicted"/>
<evidence type="ECO:0000313" key="2">
    <source>
        <dbReference type="Proteomes" id="UP001177943"/>
    </source>
</evidence>
<protein>
    <submittedName>
        <fullName evidence="1">Uncharacterized protein</fullName>
    </submittedName>
</protein>
<gene>
    <name evidence="1" type="ORF">QNH46_17480</name>
</gene>
<organism evidence="1 2">
    <name type="scientific">Paenibacillus woosongensis</name>
    <dbReference type="NCBI Taxonomy" id="307580"/>
    <lineage>
        <taxon>Bacteria</taxon>
        <taxon>Bacillati</taxon>
        <taxon>Bacillota</taxon>
        <taxon>Bacilli</taxon>
        <taxon>Bacillales</taxon>
        <taxon>Paenibacillaceae</taxon>
        <taxon>Paenibacillus</taxon>
    </lineage>
</organism>